<dbReference type="SUPFAM" id="SSF46689">
    <property type="entry name" value="Homeodomain-like"/>
    <property type="match status" value="1"/>
</dbReference>
<keyword evidence="14" id="KW-1185">Reference proteome</keyword>
<keyword evidence="6 10" id="KW-0238">DNA-binding</keyword>
<evidence type="ECO:0000256" key="10">
    <source>
        <dbReference type="PROSITE-ProRule" id="PRU00108"/>
    </source>
</evidence>
<feature type="DNA-binding region" description="Homeobox" evidence="10">
    <location>
        <begin position="22"/>
        <end position="69"/>
    </location>
</feature>
<dbReference type="AlphaFoldDB" id="A0AAN9BPP8"/>
<evidence type="ECO:0000256" key="4">
    <source>
        <dbReference type="ARBA" id="ARBA00022491"/>
    </source>
</evidence>
<dbReference type="EMBL" id="JBAMIC010000003">
    <property type="protein sequence ID" value="KAK7109462.1"/>
    <property type="molecule type" value="Genomic_DNA"/>
</dbReference>
<keyword evidence="9 10" id="KW-0539">Nucleus</keyword>
<dbReference type="InterPro" id="IPR001356">
    <property type="entry name" value="HD"/>
</dbReference>
<comment type="subcellular location">
    <subcellularLocation>
        <location evidence="1 10 11">Nucleus</location>
    </subcellularLocation>
</comment>
<evidence type="ECO:0000256" key="5">
    <source>
        <dbReference type="ARBA" id="ARBA00023015"/>
    </source>
</evidence>
<dbReference type="Gene3D" id="1.10.10.60">
    <property type="entry name" value="Homeodomain-like"/>
    <property type="match status" value="1"/>
</dbReference>
<evidence type="ECO:0000259" key="12">
    <source>
        <dbReference type="PROSITE" id="PS50071"/>
    </source>
</evidence>
<evidence type="ECO:0000256" key="2">
    <source>
        <dbReference type="ARBA" id="ARBA00021327"/>
    </source>
</evidence>
<evidence type="ECO:0000256" key="7">
    <source>
        <dbReference type="ARBA" id="ARBA00023155"/>
    </source>
</evidence>
<evidence type="ECO:0000313" key="13">
    <source>
        <dbReference type="EMBL" id="KAK7109462.1"/>
    </source>
</evidence>
<keyword evidence="5" id="KW-0805">Transcription regulation</keyword>
<dbReference type="InterPro" id="IPR039162">
    <property type="entry name" value="HOPX"/>
</dbReference>
<keyword evidence="8" id="KW-0804">Transcription</keyword>
<dbReference type="InterPro" id="IPR009057">
    <property type="entry name" value="Homeodomain-like_sf"/>
</dbReference>
<protein>
    <recommendedName>
        <fullName evidence="2">Homeodomain-only protein</fullName>
    </recommendedName>
</protein>
<evidence type="ECO:0000256" key="9">
    <source>
        <dbReference type="ARBA" id="ARBA00023242"/>
    </source>
</evidence>
<keyword evidence="4" id="KW-0678">Repressor</keyword>
<comment type="caution">
    <text evidence="13">The sequence shown here is derived from an EMBL/GenBank/DDBJ whole genome shotgun (WGS) entry which is preliminary data.</text>
</comment>
<dbReference type="PROSITE" id="PS00027">
    <property type="entry name" value="HOMEOBOX_1"/>
    <property type="match status" value="1"/>
</dbReference>
<dbReference type="Proteomes" id="UP001374579">
    <property type="component" value="Unassembled WGS sequence"/>
</dbReference>
<dbReference type="SMART" id="SM00389">
    <property type="entry name" value="HOX"/>
    <property type="match status" value="1"/>
</dbReference>
<feature type="domain" description="Homeobox" evidence="12">
    <location>
        <begin position="20"/>
        <end position="68"/>
    </location>
</feature>
<evidence type="ECO:0000256" key="6">
    <source>
        <dbReference type="ARBA" id="ARBA00023125"/>
    </source>
</evidence>
<accession>A0AAN9BPP8</accession>
<dbReference type="Pfam" id="PF00046">
    <property type="entry name" value="Homeodomain"/>
    <property type="match status" value="1"/>
</dbReference>
<dbReference type="GO" id="GO:0000981">
    <property type="term" value="F:DNA-binding transcription factor activity, RNA polymerase II-specific"/>
    <property type="evidence" value="ECO:0007669"/>
    <property type="project" value="InterPro"/>
</dbReference>
<sequence>MANIHAHLSPPHQLPPLELDQQEKLEENFKNNRNPSDLDVILIAAEVDLPEHVVKKWFQHRLACWRQKQGLPANERPVND</sequence>
<dbReference type="InterPro" id="IPR017970">
    <property type="entry name" value="Homeobox_CS"/>
</dbReference>
<keyword evidence="7 10" id="KW-0371">Homeobox</keyword>
<dbReference type="PROSITE" id="PS50071">
    <property type="entry name" value="HOMEOBOX_2"/>
    <property type="match status" value="1"/>
</dbReference>
<evidence type="ECO:0000256" key="1">
    <source>
        <dbReference type="ARBA" id="ARBA00004123"/>
    </source>
</evidence>
<dbReference type="PANTHER" id="PTHR21408">
    <property type="entry name" value="HOMEODOMAIN-ONLY PROTEIN"/>
    <property type="match status" value="1"/>
</dbReference>
<gene>
    <name evidence="13" type="ORF">V1264_013496</name>
</gene>
<reference evidence="13 14" key="1">
    <citation type="submission" date="2024-02" db="EMBL/GenBank/DDBJ databases">
        <title>Chromosome-scale genome assembly of the rough periwinkle Littorina saxatilis.</title>
        <authorList>
            <person name="De Jode A."/>
            <person name="Faria R."/>
            <person name="Formenti G."/>
            <person name="Sims Y."/>
            <person name="Smith T.P."/>
            <person name="Tracey A."/>
            <person name="Wood J.M.D."/>
            <person name="Zagrodzka Z.B."/>
            <person name="Johannesson K."/>
            <person name="Butlin R.K."/>
            <person name="Leder E.H."/>
        </authorList>
    </citation>
    <scope>NUCLEOTIDE SEQUENCE [LARGE SCALE GENOMIC DNA]</scope>
    <source>
        <strain evidence="13">Snail1</strain>
        <tissue evidence="13">Muscle</tissue>
    </source>
</reference>
<evidence type="ECO:0000256" key="3">
    <source>
        <dbReference type="ARBA" id="ARBA00022473"/>
    </source>
</evidence>
<keyword evidence="3" id="KW-0217">Developmental protein</keyword>
<dbReference type="PANTHER" id="PTHR21408:SF1">
    <property type="entry name" value="HOMEODOMAIN-ONLY PROTEIN"/>
    <property type="match status" value="1"/>
</dbReference>
<proteinExistence type="predicted"/>
<dbReference type="GO" id="GO:0003677">
    <property type="term" value="F:DNA binding"/>
    <property type="evidence" value="ECO:0007669"/>
    <property type="project" value="UniProtKB-UniRule"/>
</dbReference>
<dbReference type="GO" id="GO:0030154">
    <property type="term" value="P:cell differentiation"/>
    <property type="evidence" value="ECO:0007669"/>
    <property type="project" value="InterPro"/>
</dbReference>
<evidence type="ECO:0000313" key="14">
    <source>
        <dbReference type="Proteomes" id="UP001374579"/>
    </source>
</evidence>
<dbReference type="GO" id="GO:0005634">
    <property type="term" value="C:nucleus"/>
    <property type="evidence" value="ECO:0007669"/>
    <property type="project" value="UniProtKB-SubCell"/>
</dbReference>
<organism evidence="13 14">
    <name type="scientific">Littorina saxatilis</name>
    <dbReference type="NCBI Taxonomy" id="31220"/>
    <lineage>
        <taxon>Eukaryota</taxon>
        <taxon>Metazoa</taxon>
        <taxon>Spiralia</taxon>
        <taxon>Lophotrochozoa</taxon>
        <taxon>Mollusca</taxon>
        <taxon>Gastropoda</taxon>
        <taxon>Caenogastropoda</taxon>
        <taxon>Littorinimorpha</taxon>
        <taxon>Littorinoidea</taxon>
        <taxon>Littorinidae</taxon>
        <taxon>Littorina</taxon>
    </lineage>
</organism>
<evidence type="ECO:0000256" key="8">
    <source>
        <dbReference type="ARBA" id="ARBA00023163"/>
    </source>
</evidence>
<dbReference type="CDD" id="cd00086">
    <property type="entry name" value="homeodomain"/>
    <property type="match status" value="1"/>
</dbReference>
<name>A0AAN9BPP8_9CAEN</name>
<evidence type="ECO:0000256" key="11">
    <source>
        <dbReference type="RuleBase" id="RU000682"/>
    </source>
</evidence>